<accession>A0A0G4F798</accession>
<dbReference type="EMBL" id="CDMZ01000178">
    <property type="protein sequence ID" value="CEM08586.1"/>
    <property type="molecule type" value="Genomic_DNA"/>
</dbReference>
<name>A0A0G4F798_9ALVE</name>
<dbReference type="Gene3D" id="2.40.50.100">
    <property type="match status" value="1"/>
</dbReference>
<feature type="domain" description="Lipoyl-binding" evidence="1">
    <location>
        <begin position="22"/>
        <end position="95"/>
    </location>
</feature>
<dbReference type="SUPFAM" id="SSF51230">
    <property type="entry name" value="Single hybrid motif"/>
    <property type="match status" value="1"/>
</dbReference>
<protein>
    <recommendedName>
        <fullName evidence="1">Lipoyl-binding domain-containing protein</fullName>
    </recommendedName>
</protein>
<sequence length="113" mass="12754">MTNSVARVVSSFTRALKDAKYVTVPMQLPLAAPPCVLDKWWVKTKDKVLRGQTLCEMSGMDGNLYTISASHEGEIDRIHVNQGQRVPKGGKLCDIKATLSVHFRTLWQDRQRK</sequence>
<evidence type="ECO:0000313" key="2">
    <source>
        <dbReference type="EMBL" id="CEM08586.1"/>
    </source>
</evidence>
<dbReference type="InterPro" id="IPR011053">
    <property type="entry name" value="Single_hybrid_motif"/>
</dbReference>
<proteinExistence type="predicted"/>
<dbReference type="InterPro" id="IPR000089">
    <property type="entry name" value="Biotin_lipoyl"/>
</dbReference>
<dbReference type="VEuPathDB" id="CryptoDB:Cvel_15604"/>
<organism evidence="2">
    <name type="scientific">Chromera velia CCMP2878</name>
    <dbReference type="NCBI Taxonomy" id="1169474"/>
    <lineage>
        <taxon>Eukaryota</taxon>
        <taxon>Sar</taxon>
        <taxon>Alveolata</taxon>
        <taxon>Colpodellida</taxon>
        <taxon>Chromeraceae</taxon>
        <taxon>Chromera</taxon>
    </lineage>
</organism>
<gene>
    <name evidence="2" type="ORF">Cvel_15604</name>
</gene>
<dbReference type="AlphaFoldDB" id="A0A0G4F798"/>
<dbReference type="Pfam" id="PF00364">
    <property type="entry name" value="Biotin_lipoyl"/>
    <property type="match status" value="1"/>
</dbReference>
<evidence type="ECO:0000259" key="1">
    <source>
        <dbReference type="Pfam" id="PF00364"/>
    </source>
</evidence>
<reference evidence="2" key="1">
    <citation type="submission" date="2014-11" db="EMBL/GenBank/DDBJ databases">
        <authorList>
            <person name="Otto D Thomas"/>
            <person name="Naeem Raeece"/>
        </authorList>
    </citation>
    <scope>NUCLEOTIDE SEQUENCE</scope>
</reference>